<dbReference type="Proteomes" id="UP001183604">
    <property type="component" value="Unassembled WGS sequence"/>
</dbReference>
<keyword evidence="2" id="KW-0472">Membrane</keyword>
<keyword evidence="2" id="KW-1133">Transmembrane helix</keyword>
<name>A0A9X3T8V6_9ACTN</name>
<dbReference type="Proteomes" id="UP001145799">
    <property type="component" value="Unassembled WGS sequence"/>
</dbReference>
<sequence>MPPESPDAPPAPEPVYGRVHLNPGIFGYLISAVFLMAPVIIVLRGIGTVPVPITYMGALLGVLTIFLNWKTIMRIPVVETDPDGITVRPSIGRGRIFVRWEDANGVVIWHERLGGEMSTMVAVSAREGFAYDNYGLYPAVRPARDPNSGSKVRRHLRSWSVQIGKTSARRIARLVNASGKGVPVVEELPNGDTWNHSGPQWATGD</sequence>
<evidence type="ECO:0000313" key="6">
    <source>
        <dbReference type="Proteomes" id="UP001183604"/>
    </source>
</evidence>
<dbReference type="EMBL" id="JAVDYD010000001">
    <property type="protein sequence ID" value="MDR7339827.1"/>
    <property type="molecule type" value="Genomic_DNA"/>
</dbReference>
<evidence type="ECO:0000256" key="1">
    <source>
        <dbReference type="SAM" id="MobiDB-lite"/>
    </source>
</evidence>
<organism evidence="3 5">
    <name type="scientific">Glycomyces lechevalierae</name>
    <dbReference type="NCBI Taxonomy" id="256034"/>
    <lineage>
        <taxon>Bacteria</taxon>
        <taxon>Bacillati</taxon>
        <taxon>Actinomycetota</taxon>
        <taxon>Actinomycetes</taxon>
        <taxon>Glycomycetales</taxon>
        <taxon>Glycomycetaceae</taxon>
        <taxon>Glycomyces</taxon>
    </lineage>
</organism>
<comment type="caution">
    <text evidence="3">The sequence shown here is derived from an EMBL/GenBank/DDBJ whole genome shotgun (WGS) entry which is preliminary data.</text>
</comment>
<gene>
    <name evidence="4" type="ORF">J2S69_003546</name>
    <name evidence="3" type="ORF">O2L01_12000</name>
</gene>
<proteinExistence type="predicted"/>
<reference evidence="3" key="1">
    <citation type="submission" date="2022-12" db="EMBL/GenBank/DDBJ databases">
        <title>Gycomyces niveus sp.nov., a novel actinomycete isolated from soil in Shouguang.</title>
        <authorList>
            <person name="Yang X."/>
        </authorList>
    </citation>
    <scope>NUCLEOTIDE SEQUENCE</scope>
    <source>
        <strain evidence="3">DSM 44724</strain>
    </source>
</reference>
<dbReference type="AlphaFoldDB" id="A0A9X3T8V6"/>
<dbReference type="RefSeq" id="WP_270122174.1">
    <property type="nucleotide sequence ID" value="NZ_BAAAOM010000008.1"/>
</dbReference>
<keyword evidence="2" id="KW-0812">Transmembrane</keyword>
<evidence type="ECO:0000256" key="2">
    <source>
        <dbReference type="SAM" id="Phobius"/>
    </source>
</evidence>
<feature type="compositionally biased region" description="Polar residues" evidence="1">
    <location>
        <begin position="192"/>
        <end position="205"/>
    </location>
</feature>
<evidence type="ECO:0000313" key="3">
    <source>
        <dbReference type="EMBL" id="MDA1385708.1"/>
    </source>
</evidence>
<reference evidence="4 6" key="2">
    <citation type="submission" date="2023-07" db="EMBL/GenBank/DDBJ databases">
        <title>Sequencing the genomes of 1000 actinobacteria strains.</title>
        <authorList>
            <person name="Klenk H.-P."/>
        </authorList>
    </citation>
    <scope>NUCLEOTIDE SEQUENCE [LARGE SCALE GENOMIC DNA]</scope>
    <source>
        <strain evidence="4 6">DSM 44724</strain>
    </source>
</reference>
<feature type="region of interest" description="Disordered" evidence="1">
    <location>
        <begin position="186"/>
        <end position="205"/>
    </location>
</feature>
<keyword evidence="6" id="KW-1185">Reference proteome</keyword>
<dbReference type="EMBL" id="JAPZVQ010000006">
    <property type="protein sequence ID" value="MDA1385708.1"/>
    <property type="molecule type" value="Genomic_DNA"/>
</dbReference>
<accession>A0A9X3T8V6</accession>
<evidence type="ECO:0000313" key="5">
    <source>
        <dbReference type="Proteomes" id="UP001145799"/>
    </source>
</evidence>
<feature type="transmembrane region" description="Helical" evidence="2">
    <location>
        <begin position="52"/>
        <end position="69"/>
    </location>
</feature>
<protein>
    <submittedName>
        <fullName evidence="3">Uncharacterized protein</fullName>
    </submittedName>
</protein>
<evidence type="ECO:0000313" key="4">
    <source>
        <dbReference type="EMBL" id="MDR7339827.1"/>
    </source>
</evidence>
<feature type="transmembrane region" description="Helical" evidence="2">
    <location>
        <begin position="25"/>
        <end position="46"/>
    </location>
</feature>